<sequence>ALARQQELNFSLYEEWQSLKKNIATGLPDEQHLLDLESFSKRYQQTNERLEELEVTLEKHSGMDQQSARYYFYLEQEQELKDLQQLQFTTEQLSEEWQRLQIETRETNSELKILEQRWHWQKNPLPEEFLYEEEWKNLLAEERRIADLESQIS</sequence>
<keyword evidence="1" id="KW-0175">Coiled coil</keyword>
<feature type="non-terminal residue" evidence="2">
    <location>
        <position position="153"/>
    </location>
</feature>
<feature type="coiled-coil region" evidence="1">
    <location>
        <begin position="36"/>
        <end position="63"/>
    </location>
</feature>
<comment type="caution">
    <text evidence="2">The sequence shown here is derived from an EMBL/GenBank/DDBJ whole genome shotgun (WGS) entry which is preliminary data.</text>
</comment>
<protein>
    <submittedName>
        <fullName evidence="2">Uncharacterized protein</fullName>
    </submittedName>
</protein>
<name>A0A2G0E6B1_ENTFC</name>
<gene>
    <name evidence="2" type="ORF">CQR37_16910</name>
</gene>
<organism evidence="2 3">
    <name type="scientific">Enterococcus faecium</name>
    <name type="common">Streptococcus faecium</name>
    <dbReference type="NCBI Taxonomy" id="1352"/>
    <lineage>
        <taxon>Bacteria</taxon>
        <taxon>Bacillati</taxon>
        <taxon>Bacillota</taxon>
        <taxon>Bacilli</taxon>
        <taxon>Lactobacillales</taxon>
        <taxon>Enterococcaceae</taxon>
        <taxon>Enterococcus</taxon>
    </lineage>
</organism>
<dbReference type="Proteomes" id="UP000224303">
    <property type="component" value="Unassembled WGS sequence"/>
</dbReference>
<reference evidence="2 3" key="1">
    <citation type="submission" date="2017-10" db="EMBL/GenBank/DDBJ databases">
        <title>Draft genomes of the Enterococcus faecium isolated from human feces before and after Helicobacter pylori eradication therapy.</title>
        <authorList>
            <person name="Prianichniikov N.A."/>
            <person name="Glushchenko O.E."/>
            <person name="Malakhova M.V."/>
        </authorList>
    </citation>
    <scope>NUCLEOTIDE SEQUENCE [LARGE SCALE GENOMIC DNA]</scope>
    <source>
        <strain evidence="2 3">Hp_5-7</strain>
    </source>
</reference>
<proteinExistence type="predicted"/>
<evidence type="ECO:0000313" key="2">
    <source>
        <dbReference type="EMBL" id="PHL20017.1"/>
    </source>
</evidence>
<dbReference type="AlphaFoldDB" id="A0A2G0E6B1"/>
<feature type="non-terminal residue" evidence="2">
    <location>
        <position position="1"/>
    </location>
</feature>
<accession>A0A2G0E6B1</accession>
<evidence type="ECO:0000256" key="1">
    <source>
        <dbReference type="SAM" id="Coils"/>
    </source>
</evidence>
<dbReference type="EMBL" id="PCGC01000476">
    <property type="protein sequence ID" value="PHL20017.1"/>
    <property type="molecule type" value="Genomic_DNA"/>
</dbReference>
<evidence type="ECO:0000313" key="3">
    <source>
        <dbReference type="Proteomes" id="UP000224303"/>
    </source>
</evidence>